<keyword evidence="1 3" id="KW-0378">Hydrolase</keyword>
<dbReference type="CDD" id="cd00407">
    <property type="entry name" value="Urease_beta"/>
    <property type="match status" value="1"/>
</dbReference>
<dbReference type="NCBIfam" id="NF009682">
    <property type="entry name" value="PRK13203.1"/>
    <property type="match status" value="1"/>
</dbReference>
<evidence type="ECO:0000256" key="1">
    <source>
        <dbReference type="ARBA" id="ARBA00022801"/>
    </source>
</evidence>
<sequence>MADAVDYRTLDGPPIALYPGRRVIELRVTNSGDRAIQVGSHYHFFEANPALDFDRDATWGMHLALPAGLAVRFEPGMTRTVELVDFGGKRVLYGFHGLVDGALDDPEVRARARRKAIAGGFRGFAAATDNATHATTDTTDQTEETR</sequence>
<dbReference type="Gene3D" id="2.10.150.10">
    <property type="entry name" value="Urease, beta subunit"/>
    <property type="match status" value="1"/>
</dbReference>
<name>A0A6B8TL28_9CORY</name>
<dbReference type="SUPFAM" id="SSF51278">
    <property type="entry name" value="Urease, beta-subunit"/>
    <property type="match status" value="1"/>
</dbReference>
<evidence type="ECO:0000313" key="4">
    <source>
        <dbReference type="Proteomes" id="UP000426857"/>
    </source>
</evidence>
<gene>
    <name evidence="3" type="ORF">FOB82_00275</name>
</gene>
<dbReference type="EC" id="3.5.1.5" evidence="3"/>
<reference evidence="3 4" key="1">
    <citation type="submission" date="2019-11" db="EMBL/GenBank/DDBJ databases">
        <title>FDA dAtabase for Regulatory Grade micrObial Sequences (FDA-ARGOS): Supporting development and validation of Infectious Disease Dx tests.</title>
        <authorList>
            <person name="Kerrigan L."/>
            <person name="Long C."/>
            <person name="Tallon L."/>
            <person name="Sadzewicz L."/>
            <person name="Vavikolanu K."/>
            <person name="Mehta A."/>
            <person name="Aluvathingal J."/>
            <person name="Nadendla S."/>
            <person name="Yan Y."/>
            <person name="Sichtig H."/>
        </authorList>
    </citation>
    <scope>NUCLEOTIDE SEQUENCE [LARGE SCALE GENOMIC DNA]</scope>
    <source>
        <strain evidence="3 4">FDAARGOS_674</strain>
    </source>
</reference>
<evidence type="ECO:0000256" key="2">
    <source>
        <dbReference type="ARBA" id="ARBA00047778"/>
    </source>
</evidence>
<dbReference type="GO" id="GO:0035550">
    <property type="term" value="C:urease complex"/>
    <property type="evidence" value="ECO:0007669"/>
    <property type="project" value="InterPro"/>
</dbReference>
<protein>
    <submittedName>
        <fullName evidence="3">Urease subunit beta</fullName>
        <ecNumber evidence="3">3.5.1.5</ecNumber>
    </submittedName>
</protein>
<comment type="catalytic activity">
    <reaction evidence="2">
        <text>urea + 2 H2O + H(+) = hydrogencarbonate + 2 NH4(+)</text>
        <dbReference type="Rhea" id="RHEA:20557"/>
        <dbReference type="ChEBI" id="CHEBI:15377"/>
        <dbReference type="ChEBI" id="CHEBI:15378"/>
        <dbReference type="ChEBI" id="CHEBI:16199"/>
        <dbReference type="ChEBI" id="CHEBI:17544"/>
        <dbReference type="ChEBI" id="CHEBI:28938"/>
        <dbReference type="EC" id="3.5.1.5"/>
    </reaction>
</comment>
<dbReference type="PANTHER" id="PTHR33569:SF1">
    <property type="entry name" value="UREASE"/>
    <property type="match status" value="1"/>
</dbReference>
<dbReference type="EMBL" id="CP046322">
    <property type="protein sequence ID" value="QGS33606.1"/>
    <property type="molecule type" value="Genomic_DNA"/>
</dbReference>
<dbReference type="AlphaFoldDB" id="A0A6B8TL28"/>
<accession>A0A6B8TL28</accession>
<dbReference type="InterPro" id="IPR036461">
    <property type="entry name" value="Urease_betasu_sf"/>
</dbReference>
<dbReference type="InterPro" id="IPR002019">
    <property type="entry name" value="Urease_beta-like"/>
</dbReference>
<dbReference type="GO" id="GO:0043419">
    <property type="term" value="P:urea catabolic process"/>
    <property type="evidence" value="ECO:0007669"/>
    <property type="project" value="InterPro"/>
</dbReference>
<organism evidence="3 4">
    <name type="scientific">Corynebacterium xerosis</name>
    <dbReference type="NCBI Taxonomy" id="1725"/>
    <lineage>
        <taxon>Bacteria</taxon>
        <taxon>Bacillati</taxon>
        <taxon>Actinomycetota</taxon>
        <taxon>Actinomycetes</taxon>
        <taxon>Mycobacteriales</taxon>
        <taxon>Corynebacteriaceae</taxon>
        <taxon>Corynebacterium</taxon>
    </lineage>
</organism>
<dbReference type="NCBIfam" id="TIGR00192">
    <property type="entry name" value="urease_beta"/>
    <property type="match status" value="1"/>
</dbReference>
<dbReference type="Pfam" id="PF00699">
    <property type="entry name" value="Urease_beta"/>
    <property type="match status" value="1"/>
</dbReference>
<evidence type="ECO:0000313" key="3">
    <source>
        <dbReference type="EMBL" id="QGS33606.1"/>
    </source>
</evidence>
<dbReference type="GO" id="GO:0009039">
    <property type="term" value="F:urease activity"/>
    <property type="evidence" value="ECO:0007669"/>
    <property type="project" value="UniProtKB-EC"/>
</dbReference>
<dbReference type="KEGG" id="cxe:FOB82_00275"/>
<proteinExistence type="predicted"/>
<dbReference type="InterPro" id="IPR050069">
    <property type="entry name" value="Urease_subunit"/>
</dbReference>
<dbReference type="PANTHER" id="PTHR33569">
    <property type="entry name" value="UREASE"/>
    <property type="match status" value="1"/>
</dbReference>
<dbReference type="Proteomes" id="UP000426857">
    <property type="component" value="Chromosome"/>
</dbReference>
<dbReference type="RefSeq" id="WP_155867076.1">
    <property type="nucleotide sequence ID" value="NZ_CP046322.1"/>
</dbReference>